<evidence type="ECO:0000256" key="2">
    <source>
        <dbReference type="SAM" id="Phobius"/>
    </source>
</evidence>
<accession>A0A508AM90</accession>
<dbReference type="OrthoDB" id="9757969at2"/>
<name>A0A508AM90_9GAMM</name>
<keyword evidence="4" id="KW-1185">Reference proteome</keyword>
<proteinExistence type="predicted"/>
<dbReference type="InterPro" id="IPR052894">
    <property type="entry name" value="AsmA-related"/>
</dbReference>
<dbReference type="Pfam" id="PF05359">
    <property type="entry name" value="DUF748"/>
    <property type="match status" value="2"/>
</dbReference>
<protein>
    <submittedName>
        <fullName evidence="3">DUF748 domain-containing protein</fullName>
    </submittedName>
</protein>
<gene>
    <name evidence="3" type="ORF">FKV25_03020</name>
</gene>
<organism evidence="3 4">
    <name type="scientific">Marilutibacter aestuarii</name>
    <dbReference type="NCBI Taxonomy" id="1706195"/>
    <lineage>
        <taxon>Bacteria</taxon>
        <taxon>Pseudomonadati</taxon>
        <taxon>Pseudomonadota</taxon>
        <taxon>Gammaproteobacteria</taxon>
        <taxon>Lysobacterales</taxon>
        <taxon>Lysobacteraceae</taxon>
        <taxon>Marilutibacter</taxon>
    </lineage>
</organism>
<dbReference type="GO" id="GO:0090313">
    <property type="term" value="P:regulation of protein targeting to membrane"/>
    <property type="evidence" value="ECO:0007669"/>
    <property type="project" value="TreeGrafter"/>
</dbReference>
<reference evidence="3 4" key="1">
    <citation type="submission" date="2019-06" db="EMBL/GenBank/DDBJ databases">
        <title>Lysobacter alkalisoli sp. nov. isolated from saline soil.</title>
        <authorList>
            <person name="Sun J.-Q."/>
            <person name="Xu L."/>
        </authorList>
    </citation>
    <scope>NUCLEOTIDE SEQUENCE [LARGE SCALE GENOMIC DNA]</scope>
    <source>
        <strain evidence="3 4">JCM 31130</strain>
    </source>
</reference>
<feature type="region of interest" description="Disordered" evidence="1">
    <location>
        <begin position="875"/>
        <end position="897"/>
    </location>
</feature>
<keyword evidence="2" id="KW-0812">Transmembrane</keyword>
<keyword evidence="2" id="KW-1133">Transmembrane helix</keyword>
<dbReference type="Proteomes" id="UP000318212">
    <property type="component" value="Unassembled WGS sequence"/>
</dbReference>
<dbReference type="InterPro" id="IPR008023">
    <property type="entry name" value="DUF748"/>
</dbReference>
<sequence>MDTMRFVRKPWFFIPALLLLAVGLYAMAGYWLAPRLLRAQAIDFVDTRLGMSLALGEVRVDPFRLTLDVRDIAITDPGGARPADKPLVALEHLFVDLEGASLWERRWNLSQVRLEGPYLDAQIRPDGSLNLADLVPPPEKPDAPLPALWLQALTVSGGRIDFADHSRSLAPTKAFSPIDFSLKDFSTAPEGGGFSLATSSAENERLQWSGQVSLRPLRSQGRFRVGELRADSVYGFFSDMLPMRLTAGRFDLAGDYRFEVVPGQGMQLEARLPAIDARDLRLRALDVDEDWIQVPEARLGDTRVSLHERHVGIASLHLQGMAATLWRDADGRLNLERLLAPPAVDAVPAPDPGDAAADWTLALGEATLQEGDIRIEDRMVAPAARFHLAPTRLVARSLSLDFEQAIEVELSSTVNDVAPLAVSGSVVPATVVADLQVEVSKMPIEQVRAYLPALPTIRLECGVVAAKGRLALQASEGPPPGLRFTGDAGITGFELVEATNGRPFLAWRQLDVGGLEYTAGPDALKVARATLTAPFARVTIAEDRTINLVELFGAGDPAPRSVANASAAPMPVDIARLVLRDGAMAFADLSIDPDFRAGIEALRGTVTGLSTTPRRPARIDLQGHVINRFSPVRIEGETHLAAYDQHTDVRMAFENIELPIFNPYSGRWAGYAISKGKLSTELHYRIDDRRLVADHHVVINQLEWGDATGSKDKVSLPIRLGTSLLKDRNGVIDLDLPVTGTLDDPSFRIGPVVWKIIRNLIVKVVTAPFAFLGSLFEGAEQARYVDFEPGSAALPANAGGALSALAKGLGDRPALNLDIPAGAGDALDAQALQEQRFLAALAEVNGNAAEGSTLDYAAMDAQDRRNLLEALYRRETGSRPEPPQVDKAALAGQSWSERRESRRDADVAWLEDALRPRFAVGEDELVQLGQARAVAVQEALLADGGLDPTRVFLASSLRGEPHEGRMRVELALK</sequence>
<dbReference type="GO" id="GO:0005886">
    <property type="term" value="C:plasma membrane"/>
    <property type="evidence" value="ECO:0007669"/>
    <property type="project" value="TreeGrafter"/>
</dbReference>
<dbReference type="RefSeq" id="WP_141517322.1">
    <property type="nucleotide sequence ID" value="NZ_VICE01000024.1"/>
</dbReference>
<dbReference type="PANTHER" id="PTHR30441:SF8">
    <property type="entry name" value="DUF748 DOMAIN-CONTAINING PROTEIN"/>
    <property type="match status" value="1"/>
</dbReference>
<dbReference type="EMBL" id="VICE01000024">
    <property type="protein sequence ID" value="TQD50919.1"/>
    <property type="molecule type" value="Genomic_DNA"/>
</dbReference>
<dbReference type="AlphaFoldDB" id="A0A508AM90"/>
<dbReference type="PANTHER" id="PTHR30441">
    <property type="entry name" value="DUF748 DOMAIN-CONTAINING PROTEIN"/>
    <property type="match status" value="1"/>
</dbReference>
<evidence type="ECO:0000313" key="4">
    <source>
        <dbReference type="Proteomes" id="UP000318212"/>
    </source>
</evidence>
<keyword evidence="2" id="KW-0472">Membrane</keyword>
<evidence type="ECO:0000313" key="3">
    <source>
        <dbReference type="EMBL" id="TQD50919.1"/>
    </source>
</evidence>
<comment type="caution">
    <text evidence="3">The sequence shown here is derived from an EMBL/GenBank/DDBJ whole genome shotgun (WGS) entry which is preliminary data.</text>
</comment>
<feature type="transmembrane region" description="Helical" evidence="2">
    <location>
        <begin position="12"/>
        <end position="33"/>
    </location>
</feature>
<evidence type="ECO:0000256" key="1">
    <source>
        <dbReference type="SAM" id="MobiDB-lite"/>
    </source>
</evidence>